<dbReference type="EMBL" id="CM010636">
    <property type="protein sequence ID" value="RID46687.1"/>
    <property type="molecule type" value="Genomic_DNA"/>
</dbReference>
<sequence>MAIDKAIVKRLFFWFFFGDSRSFSSKFDLIVGWFTQVNPHDSSISVVENKLHHDEAVSDSYCYGWGFIYLHIFSSPIHKITSQILYTYRFDCSLAIMADNLRRAIQDLNLVMTVDFNPSVNAAVEFIRIRLNWNVGNPLKFQRNFQFSPGVNTLLKFRYERLKGFCDQCGMITHDSGECPPAPVVDQMNVNNEEEDPPNDQAGDEENLYCSYGYN</sequence>
<feature type="domain" description="Zinc knuckle CX2CX4HX4C" evidence="2">
    <location>
        <begin position="134"/>
        <end position="180"/>
    </location>
</feature>
<reference evidence="3 4" key="1">
    <citation type="submission" date="2018-06" db="EMBL/GenBank/DDBJ databases">
        <title>WGS assembly of Brassica rapa FPsc.</title>
        <authorList>
            <person name="Bowman J."/>
            <person name="Kohchi T."/>
            <person name="Yamato K."/>
            <person name="Jenkins J."/>
            <person name="Shu S."/>
            <person name="Ishizaki K."/>
            <person name="Yamaoka S."/>
            <person name="Nishihama R."/>
            <person name="Nakamura Y."/>
            <person name="Berger F."/>
            <person name="Adam C."/>
            <person name="Aki S."/>
            <person name="Althoff F."/>
            <person name="Araki T."/>
            <person name="Arteaga-Vazquez M."/>
            <person name="Balasubrmanian S."/>
            <person name="Bauer D."/>
            <person name="Boehm C."/>
            <person name="Briginshaw L."/>
            <person name="Caballero-Perez J."/>
            <person name="Catarino B."/>
            <person name="Chen F."/>
            <person name="Chiyoda S."/>
            <person name="Chovatia M."/>
            <person name="Davies K."/>
            <person name="Delmans M."/>
            <person name="Demura T."/>
            <person name="Dierschke T."/>
            <person name="Dolan L."/>
            <person name="Dorantes-Acosta A."/>
            <person name="Eklund D."/>
            <person name="Florent S."/>
            <person name="Flores-Sandoval E."/>
            <person name="Fujiyama A."/>
            <person name="Fukuzawa H."/>
            <person name="Galik B."/>
            <person name="Grimanelli D."/>
            <person name="Grimwood J."/>
            <person name="Grossniklaus U."/>
            <person name="Hamada T."/>
            <person name="Haseloff J."/>
            <person name="Hetherington A."/>
            <person name="Higo A."/>
            <person name="Hirakawa Y."/>
            <person name="Hundley H."/>
            <person name="Ikeda Y."/>
            <person name="Inoue K."/>
            <person name="Inoue S."/>
            <person name="Ishida S."/>
            <person name="Jia Q."/>
            <person name="Kakita M."/>
            <person name="Kanazawa T."/>
            <person name="Kawai Y."/>
            <person name="Kawashima T."/>
            <person name="Kennedy M."/>
            <person name="Kinose K."/>
            <person name="Kinoshita T."/>
            <person name="Kohara Y."/>
            <person name="Koide E."/>
            <person name="Komatsu K."/>
            <person name="Kopischke S."/>
            <person name="Kubo M."/>
            <person name="Kyozuka J."/>
            <person name="Lagercrantz U."/>
            <person name="Lin S."/>
            <person name="Lindquist E."/>
            <person name="Lipzen A."/>
            <person name="Lu C."/>
            <person name="Luna E."/>
            <person name="Martienssen R."/>
            <person name="Minamino N."/>
            <person name="Mizutani M."/>
            <person name="Mizutani M."/>
            <person name="Mochizuki N."/>
            <person name="Monte I."/>
            <person name="Mosher R."/>
            <person name="Nagasaki H."/>
            <person name="Nakagami H."/>
            <person name="Naramoto S."/>
            <person name="Nishitani K."/>
            <person name="Ohtani M."/>
            <person name="Okamoto T."/>
            <person name="Okumura M."/>
            <person name="Phillips J."/>
            <person name="Pollak B."/>
            <person name="Reinders A."/>
            <person name="Roevekamp M."/>
            <person name="Sano R."/>
            <person name="Sawa S."/>
            <person name="Schmid M."/>
            <person name="Shirakawa M."/>
            <person name="Solano R."/>
            <person name="Spunde A."/>
            <person name="Suetsugu N."/>
            <person name="Sugano S."/>
            <person name="Sugiyama A."/>
            <person name="Sun R."/>
            <person name="Suzuki Y."/>
            <person name="Takenaka M."/>
            <person name="Takezawa D."/>
            <person name="Tomogane H."/>
            <person name="Tsuzuki M."/>
            <person name="Ueda T."/>
            <person name="Umeda M."/>
            <person name="Ward J."/>
            <person name="Watanabe Y."/>
            <person name="Yazaki K."/>
            <person name="Yokoyama R."/>
            <person name="Yoshitake Y."/>
            <person name="Yotsui I."/>
            <person name="Zachgo S."/>
            <person name="Schmutz J."/>
        </authorList>
    </citation>
    <scope>NUCLEOTIDE SEQUENCE [LARGE SCALE GENOMIC DNA]</scope>
    <source>
        <strain evidence="4">cv. B-3</strain>
    </source>
</reference>
<evidence type="ECO:0000259" key="2">
    <source>
        <dbReference type="Pfam" id="PF14392"/>
    </source>
</evidence>
<name>A0A397Y0H1_BRACM</name>
<proteinExistence type="predicted"/>
<dbReference type="AlphaFoldDB" id="A0A397Y0H1"/>
<accession>A0A397Y0H1</accession>
<evidence type="ECO:0000313" key="3">
    <source>
        <dbReference type="EMBL" id="RID46687.1"/>
    </source>
</evidence>
<dbReference type="InterPro" id="IPR025836">
    <property type="entry name" value="Zn_knuckle_CX2CX4HX4C"/>
</dbReference>
<gene>
    <name evidence="3" type="ORF">BRARA_I03332</name>
</gene>
<feature type="compositionally biased region" description="Acidic residues" evidence="1">
    <location>
        <begin position="192"/>
        <end position="207"/>
    </location>
</feature>
<evidence type="ECO:0000256" key="1">
    <source>
        <dbReference type="SAM" id="MobiDB-lite"/>
    </source>
</evidence>
<organism evidence="3 4">
    <name type="scientific">Brassica campestris</name>
    <name type="common">Field mustard</name>
    <dbReference type="NCBI Taxonomy" id="3711"/>
    <lineage>
        <taxon>Eukaryota</taxon>
        <taxon>Viridiplantae</taxon>
        <taxon>Streptophyta</taxon>
        <taxon>Embryophyta</taxon>
        <taxon>Tracheophyta</taxon>
        <taxon>Spermatophyta</taxon>
        <taxon>Magnoliopsida</taxon>
        <taxon>eudicotyledons</taxon>
        <taxon>Gunneridae</taxon>
        <taxon>Pentapetalae</taxon>
        <taxon>rosids</taxon>
        <taxon>malvids</taxon>
        <taxon>Brassicales</taxon>
        <taxon>Brassicaceae</taxon>
        <taxon>Brassiceae</taxon>
        <taxon>Brassica</taxon>
    </lineage>
</organism>
<dbReference type="Proteomes" id="UP000264353">
    <property type="component" value="Chromosome A9"/>
</dbReference>
<protein>
    <recommendedName>
        <fullName evidence="2">Zinc knuckle CX2CX4HX4C domain-containing protein</fullName>
    </recommendedName>
</protein>
<dbReference type="Pfam" id="PF14392">
    <property type="entry name" value="zf-CCHC_4"/>
    <property type="match status" value="1"/>
</dbReference>
<evidence type="ECO:0000313" key="4">
    <source>
        <dbReference type="Proteomes" id="UP000264353"/>
    </source>
</evidence>
<feature type="region of interest" description="Disordered" evidence="1">
    <location>
        <begin position="190"/>
        <end position="215"/>
    </location>
</feature>